<evidence type="ECO:0000313" key="6">
    <source>
        <dbReference type="EMBL" id="AFZ66391.1"/>
    </source>
</evidence>
<dbReference type="InterPro" id="IPR013328">
    <property type="entry name" value="6PGD_dom2"/>
</dbReference>
<dbReference type="GO" id="GO:0006635">
    <property type="term" value="P:fatty acid beta-oxidation"/>
    <property type="evidence" value="ECO:0007669"/>
    <property type="project" value="TreeGrafter"/>
</dbReference>
<accession>K9ZXR8</accession>
<dbReference type="FunFam" id="3.40.50.720:FF:000009">
    <property type="entry name" value="Fatty oxidation complex, alpha subunit"/>
    <property type="match status" value="1"/>
</dbReference>
<dbReference type="PROSITE" id="PS00067">
    <property type="entry name" value="3HCDH"/>
    <property type="match status" value="1"/>
</dbReference>
<feature type="domain" description="3-hydroxyacyl-CoA dehydrogenase C-terminal" evidence="4">
    <location>
        <begin position="201"/>
        <end position="296"/>
    </location>
</feature>
<evidence type="ECO:0000256" key="2">
    <source>
        <dbReference type="ARBA" id="ARBA00023002"/>
    </source>
</evidence>
<dbReference type="SUPFAM" id="SSF48179">
    <property type="entry name" value="6-phosphogluconate dehydrogenase C-terminal domain-like"/>
    <property type="match status" value="2"/>
</dbReference>
<dbReference type="InterPro" id="IPR036291">
    <property type="entry name" value="NAD(P)-bd_dom_sf"/>
</dbReference>
<feature type="region of interest" description="Disordered" evidence="3">
    <location>
        <begin position="295"/>
        <end position="318"/>
    </location>
</feature>
<dbReference type="RefSeq" id="WP_015234701.1">
    <property type="nucleotide sequence ID" value="NC_019793.1"/>
</dbReference>
<feature type="compositionally biased region" description="Low complexity" evidence="3">
    <location>
        <begin position="298"/>
        <end position="318"/>
    </location>
</feature>
<evidence type="ECO:0000313" key="7">
    <source>
        <dbReference type="Proteomes" id="UP000010467"/>
    </source>
</evidence>
<keyword evidence="2" id="KW-0560">Oxidoreductase</keyword>
<dbReference type="PATRIC" id="fig|937777.3.peg.822"/>
<keyword evidence="7" id="KW-1185">Reference proteome</keyword>
<comment type="similarity">
    <text evidence="1">Belongs to the 3-hydroxyacyl-CoA dehydrogenase family.</text>
</comment>
<dbReference type="Pfam" id="PF02737">
    <property type="entry name" value="3HCDH_N"/>
    <property type="match status" value="1"/>
</dbReference>
<evidence type="ECO:0000256" key="3">
    <source>
        <dbReference type="SAM" id="MobiDB-lite"/>
    </source>
</evidence>
<dbReference type="NCBIfam" id="NF006124">
    <property type="entry name" value="PRK08268.1"/>
    <property type="match status" value="1"/>
</dbReference>
<dbReference type="Proteomes" id="UP000010467">
    <property type="component" value="Chromosome"/>
</dbReference>
<dbReference type="Gene3D" id="3.40.50.720">
    <property type="entry name" value="NAD(P)-binding Rossmann-like Domain"/>
    <property type="match status" value="1"/>
</dbReference>
<dbReference type="KEGG" id="dpd:Deipe_0816"/>
<feature type="domain" description="3-hydroxyacyl-CoA dehydrogenase C-terminal" evidence="4">
    <location>
        <begin position="447"/>
        <end position="529"/>
    </location>
</feature>
<dbReference type="PANTHER" id="PTHR48075:SF5">
    <property type="entry name" value="3-HYDROXYBUTYRYL-COA DEHYDROGENASE"/>
    <property type="match status" value="1"/>
</dbReference>
<evidence type="ECO:0000259" key="4">
    <source>
        <dbReference type="Pfam" id="PF00725"/>
    </source>
</evidence>
<proteinExistence type="inferred from homology"/>
<dbReference type="Gene3D" id="1.10.1040.10">
    <property type="entry name" value="N-(1-d-carboxylethyl)-l-norvaline Dehydrogenase, domain 2"/>
    <property type="match status" value="2"/>
</dbReference>
<dbReference type="Pfam" id="PF00725">
    <property type="entry name" value="3HCDH"/>
    <property type="match status" value="2"/>
</dbReference>
<organism evidence="6 7">
    <name type="scientific">Deinococcus peraridilitoris (strain DSM 19664 / LMG 22246 / CIP 109416 / KR-200)</name>
    <dbReference type="NCBI Taxonomy" id="937777"/>
    <lineage>
        <taxon>Bacteria</taxon>
        <taxon>Thermotogati</taxon>
        <taxon>Deinococcota</taxon>
        <taxon>Deinococci</taxon>
        <taxon>Deinococcales</taxon>
        <taxon>Deinococcaceae</taxon>
        <taxon>Deinococcus</taxon>
    </lineage>
</organism>
<dbReference type="InterPro" id="IPR006176">
    <property type="entry name" value="3-OHacyl-CoA_DH_NAD-bd"/>
</dbReference>
<gene>
    <name evidence="6" type="ordered locus">Deipe_0816</name>
</gene>
<dbReference type="GO" id="GO:0070403">
    <property type="term" value="F:NAD+ binding"/>
    <property type="evidence" value="ECO:0007669"/>
    <property type="project" value="InterPro"/>
</dbReference>
<feature type="domain" description="3-hydroxyacyl-CoA dehydrogenase NAD binding" evidence="5">
    <location>
        <begin position="23"/>
        <end position="198"/>
    </location>
</feature>
<evidence type="ECO:0000256" key="1">
    <source>
        <dbReference type="ARBA" id="ARBA00009463"/>
    </source>
</evidence>
<dbReference type="PANTHER" id="PTHR48075">
    <property type="entry name" value="3-HYDROXYACYL-COA DEHYDROGENASE FAMILY PROTEIN"/>
    <property type="match status" value="1"/>
</dbReference>
<reference evidence="7" key="1">
    <citation type="submission" date="2012-03" db="EMBL/GenBank/DDBJ databases">
        <title>Complete sequence of chromosome of Deinococcus peraridilitoris DSM 19664.</title>
        <authorList>
            <person name="Lucas S."/>
            <person name="Copeland A."/>
            <person name="Lapidus A."/>
            <person name="Glavina del Rio T."/>
            <person name="Dalin E."/>
            <person name="Tice H."/>
            <person name="Bruce D."/>
            <person name="Goodwin L."/>
            <person name="Pitluck S."/>
            <person name="Peters L."/>
            <person name="Mikhailova N."/>
            <person name="Lu M."/>
            <person name="Kyrpides N."/>
            <person name="Mavromatis K."/>
            <person name="Ivanova N."/>
            <person name="Brettin T."/>
            <person name="Detter J.C."/>
            <person name="Han C."/>
            <person name="Larimer F."/>
            <person name="Land M."/>
            <person name="Hauser L."/>
            <person name="Markowitz V."/>
            <person name="Cheng J.-F."/>
            <person name="Hugenholtz P."/>
            <person name="Woyke T."/>
            <person name="Wu D."/>
            <person name="Pukall R."/>
            <person name="Steenblock K."/>
            <person name="Brambilla E."/>
            <person name="Klenk H.-P."/>
            <person name="Eisen J.A."/>
        </authorList>
    </citation>
    <scope>NUCLEOTIDE SEQUENCE [LARGE SCALE GENOMIC DNA]</scope>
    <source>
        <strain evidence="7">DSM 19664 / LMG 22246 / CIP 109416 / KR-200</strain>
    </source>
</reference>
<dbReference type="SUPFAM" id="SSF51735">
    <property type="entry name" value="NAD(P)-binding Rossmann-fold domains"/>
    <property type="match status" value="1"/>
</dbReference>
<dbReference type="AlphaFoldDB" id="K9ZXR8"/>
<dbReference type="InterPro" id="IPR008927">
    <property type="entry name" value="6-PGluconate_DH-like_C_sf"/>
</dbReference>
<dbReference type="InterPro" id="IPR006108">
    <property type="entry name" value="3HC_DH_C"/>
</dbReference>
<dbReference type="eggNOG" id="COG1250">
    <property type="taxonomic scope" value="Bacteria"/>
</dbReference>
<protein>
    <submittedName>
        <fullName evidence="6">3-hydroxyacyl-CoA dehydrogenase</fullName>
    </submittedName>
</protein>
<dbReference type="OrthoDB" id="9815331at2"/>
<dbReference type="HOGENOM" id="CLU_009834_2_2_0"/>
<dbReference type="EMBL" id="CP003382">
    <property type="protein sequence ID" value="AFZ66391.1"/>
    <property type="molecule type" value="Genomic_DNA"/>
</dbReference>
<dbReference type="InterPro" id="IPR006180">
    <property type="entry name" value="3-OHacyl-CoA_DH_CS"/>
</dbReference>
<name>K9ZXR8_DEIPD</name>
<evidence type="ECO:0000259" key="5">
    <source>
        <dbReference type="Pfam" id="PF02737"/>
    </source>
</evidence>
<dbReference type="STRING" id="937777.Deipe_0816"/>
<dbReference type="GO" id="GO:0008691">
    <property type="term" value="F:3-hydroxybutyryl-CoA dehydrogenase activity"/>
    <property type="evidence" value="ECO:0007669"/>
    <property type="project" value="TreeGrafter"/>
</dbReference>
<sequence>MNAGPYEAALGGATITAGKPRAIGVIGAGTMGAGIAELALTRGYRVALYDLNAEQLARAQHAIARSLEKLQARGKLQDSPDTLLAHLLGTTDLAGLGGADVVIEAAPERLDLKQKLFAELETLCPQAILATNTSTLLVSAIASSVGDRARVVGMHFFNPAQILPLVEVVRGQDTSARTVEAIMELARDLGKTPVLCDDTPGFIVNRVARPFYGEGLRLAAEGVASYAEIDAVMRGAGFRMGPFELMDLIGLDINFASTVSVYEAFFHDPRYRPHPLQARMVAGGRLGRKTGQGFYDHSASQAAPQSEPSSSSIPQRPQVRLHLSGGGRLREALEELLSGYERALASEADWVIDCSETVSSVAAIVGLTPRSRVLSLAYAGSATALAARYPFPERVVGFSCLSPLGDKSVIEIMPALQSEPGLAQDTETLFAAAGLSVQMVGETPGGIAARTVAMLANEAFSALAEGVADQTTIDTAMKLGTNYPRGPLEWAQLIGLRAVLSILEALQRETGDDRYRPHPLLRRMVLAGKDTF</sequence>